<name>A0A1G2P4E5_9BACT</name>
<comment type="caution">
    <text evidence="1">The sequence shown here is derived from an EMBL/GenBank/DDBJ whole genome shotgun (WGS) entry which is preliminary data.</text>
</comment>
<evidence type="ECO:0000313" key="1">
    <source>
        <dbReference type="EMBL" id="OHA43133.1"/>
    </source>
</evidence>
<dbReference type="AlphaFoldDB" id="A0A1G2P4E5"/>
<gene>
    <name evidence="1" type="ORF">A3G03_00200</name>
</gene>
<accession>A0A1G2P4E5</accession>
<organism evidence="1 2">
    <name type="scientific">Candidatus Taylorbacteria bacterium RIFCSPLOWO2_12_FULL_44_15c</name>
    <dbReference type="NCBI Taxonomy" id="1802333"/>
    <lineage>
        <taxon>Bacteria</taxon>
        <taxon>Candidatus Tayloriibacteriota</taxon>
    </lineage>
</organism>
<dbReference type="EMBL" id="MHSL01000031">
    <property type="protein sequence ID" value="OHA43133.1"/>
    <property type="molecule type" value="Genomic_DNA"/>
</dbReference>
<proteinExistence type="predicted"/>
<dbReference type="Proteomes" id="UP000176355">
    <property type="component" value="Unassembled WGS sequence"/>
</dbReference>
<dbReference type="STRING" id="1802333.A3G03_00200"/>
<sequence length="147" mass="16904">MGLRTLREIFAQIQLFLEVNYVFGFAKALSLLRKSCPGLVWSYHFGVLENLSLDAELFPKYKDDFTTILPRGDFVWACGDGFVSARRKKNRPRQKWVAVPKVCSSLVGSPLAHTINCSRKRITLFLKLFAQEQEERGIRVYSINFVL</sequence>
<evidence type="ECO:0000313" key="2">
    <source>
        <dbReference type="Proteomes" id="UP000176355"/>
    </source>
</evidence>
<reference evidence="1 2" key="1">
    <citation type="journal article" date="2016" name="Nat. Commun.">
        <title>Thousands of microbial genomes shed light on interconnected biogeochemical processes in an aquifer system.</title>
        <authorList>
            <person name="Anantharaman K."/>
            <person name="Brown C.T."/>
            <person name="Hug L.A."/>
            <person name="Sharon I."/>
            <person name="Castelle C.J."/>
            <person name="Probst A.J."/>
            <person name="Thomas B.C."/>
            <person name="Singh A."/>
            <person name="Wilkins M.J."/>
            <person name="Karaoz U."/>
            <person name="Brodie E.L."/>
            <person name="Williams K.H."/>
            <person name="Hubbard S.S."/>
            <person name="Banfield J.F."/>
        </authorList>
    </citation>
    <scope>NUCLEOTIDE SEQUENCE [LARGE SCALE GENOMIC DNA]</scope>
</reference>
<protein>
    <submittedName>
        <fullName evidence="1">Uncharacterized protein</fullName>
    </submittedName>
</protein>